<dbReference type="Gene3D" id="3.10.10.10">
    <property type="entry name" value="HIV Type 1 Reverse Transcriptase, subunit A, domain 1"/>
    <property type="match status" value="1"/>
</dbReference>
<dbReference type="Proteomes" id="UP001234989">
    <property type="component" value="Chromosome 6"/>
</dbReference>
<dbReference type="AlphaFoldDB" id="A0AAF0R8F6"/>
<dbReference type="PANTHER" id="PTHR24559">
    <property type="entry name" value="TRANSPOSON TY3-I GAG-POL POLYPROTEIN"/>
    <property type="match status" value="1"/>
</dbReference>
<sequence>MRLRNNVIKCFRLQQGIIRPSHSPFSSLVLLVRKHDETLCFSVDYRELNANIIKDKFPIPLVEELIENCMEHNFSPSLISALVIIKSAWNLRMLRRQLSEHIMDIKLPNFEEEFIFECDVSGVGIGAILQQQGHPIAFLLASRRDAKCNSASEAVTPKEKIPKDLKNLEPSSNFISFGTRSRGGCFVNISNEG</sequence>
<name>A0AAF0R8F6_SOLVR</name>
<dbReference type="InterPro" id="IPR043502">
    <property type="entry name" value="DNA/RNA_pol_sf"/>
</dbReference>
<proteinExistence type="predicted"/>
<dbReference type="EMBL" id="CP133617">
    <property type="protein sequence ID" value="WMV33409.1"/>
    <property type="molecule type" value="Genomic_DNA"/>
</dbReference>
<reference evidence="1" key="1">
    <citation type="submission" date="2023-08" db="EMBL/GenBank/DDBJ databases">
        <title>A de novo genome assembly of Solanum verrucosum Schlechtendal, a Mexican diploid species geographically isolated from the other diploid A-genome species in potato relatives.</title>
        <authorList>
            <person name="Hosaka K."/>
        </authorList>
    </citation>
    <scope>NUCLEOTIDE SEQUENCE</scope>
    <source>
        <tissue evidence="1">Young leaves</tissue>
    </source>
</reference>
<accession>A0AAF0R8F6</accession>
<evidence type="ECO:0000313" key="1">
    <source>
        <dbReference type="EMBL" id="WMV33409.1"/>
    </source>
</evidence>
<gene>
    <name evidence="1" type="ORF">MTR67_026794</name>
</gene>
<protein>
    <recommendedName>
        <fullName evidence="3">Reverse transcriptase/retrotransposon-derived protein RNase H-like domain-containing protein</fullName>
    </recommendedName>
</protein>
<evidence type="ECO:0000313" key="2">
    <source>
        <dbReference type="Proteomes" id="UP001234989"/>
    </source>
</evidence>
<dbReference type="SUPFAM" id="SSF56672">
    <property type="entry name" value="DNA/RNA polymerases"/>
    <property type="match status" value="1"/>
</dbReference>
<evidence type="ECO:0008006" key="3">
    <source>
        <dbReference type="Google" id="ProtNLM"/>
    </source>
</evidence>
<keyword evidence="2" id="KW-1185">Reference proteome</keyword>
<organism evidence="1 2">
    <name type="scientific">Solanum verrucosum</name>
    <dbReference type="NCBI Taxonomy" id="315347"/>
    <lineage>
        <taxon>Eukaryota</taxon>
        <taxon>Viridiplantae</taxon>
        <taxon>Streptophyta</taxon>
        <taxon>Embryophyta</taxon>
        <taxon>Tracheophyta</taxon>
        <taxon>Spermatophyta</taxon>
        <taxon>Magnoliopsida</taxon>
        <taxon>eudicotyledons</taxon>
        <taxon>Gunneridae</taxon>
        <taxon>Pentapetalae</taxon>
        <taxon>asterids</taxon>
        <taxon>lamiids</taxon>
        <taxon>Solanales</taxon>
        <taxon>Solanaceae</taxon>
        <taxon>Solanoideae</taxon>
        <taxon>Solaneae</taxon>
        <taxon>Solanum</taxon>
    </lineage>
</organism>
<dbReference type="InterPro" id="IPR053134">
    <property type="entry name" value="RNA-dir_DNA_polymerase"/>
</dbReference>
<dbReference type="PANTHER" id="PTHR24559:SF452">
    <property type="entry name" value="INTEGRASE CATALYTIC DOMAIN-CONTAINING PROTEIN"/>
    <property type="match status" value="1"/>
</dbReference>